<keyword evidence="3" id="KW-0812">Transmembrane</keyword>
<feature type="signal peptide" evidence="6">
    <location>
        <begin position="1"/>
        <end position="24"/>
    </location>
</feature>
<evidence type="ECO:0000313" key="8">
    <source>
        <dbReference type="Proteomes" id="UP000196368"/>
    </source>
</evidence>
<dbReference type="GO" id="GO:0015221">
    <property type="term" value="F:lipopolysaccharide transmembrane transporter activity"/>
    <property type="evidence" value="ECO:0007669"/>
    <property type="project" value="InterPro"/>
</dbReference>
<comment type="caution">
    <text evidence="7">The sequence shown here is derived from an EMBL/GenBank/DDBJ whole genome shotgun (WGS) entry which is preliminary data.</text>
</comment>
<proteinExistence type="predicted"/>
<dbReference type="NCBIfam" id="TIGR04409">
    <property type="entry name" value="LptC_YrbK"/>
    <property type="match status" value="1"/>
</dbReference>
<dbReference type="InterPro" id="IPR010664">
    <property type="entry name" value="LipoPS_assembly_LptC-rel"/>
</dbReference>
<keyword evidence="4" id="KW-1133">Transmembrane helix</keyword>
<reference evidence="8" key="1">
    <citation type="submission" date="2017-04" db="EMBL/GenBank/DDBJ databases">
        <title>Function of individual gut microbiota members based on whole genome sequencing of pure cultures obtained from chicken caecum.</title>
        <authorList>
            <person name="Medvecky M."/>
            <person name="Cejkova D."/>
            <person name="Polansky O."/>
            <person name="Karasova D."/>
            <person name="Kubasova T."/>
            <person name="Cizek A."/>
            <person name="Rychlik I."/>
        </authorList>
    </citation>
    <scope>NUCLEOTIDE SEQUENCE [LARGE SCALE GENOMIC DNA]</scope>
    <source>
        <strain evidence="8">An273</strain>
    </source>
</reference>
<dbReference type="GO" id="GO:0017089">
    <property type="term" value="F:glycolipid transfer activity"/>
    <property type="evidence" value="ECO:0007669"/>
    <property type="project" value="TreeGrafter"/>
</dbReference>
<dbReference type="OrthoDB" id="9812080at2"/>
<dbReference type="GO" id="GO:0005886">
    <property type="term" value="C:plasma membrane"/>
    <property type="evidence" value="ECO:0007669"/>
    <property type="project" value="InterPro"/>
</dbReference>
<dbReference type="GO" id="GO:0030288">
    <property type="term" value="C:outer membrane-bounded periplasmic space"/>
    <property type="evidence" value="ECO:0007669"/>
    <property type="project" value="TreeGrafter"/>
</dbReference>
<dbReference type="PROSITE" id="PS51257">
    <property type="entry name" value="PROKAR_LIPOPROTEIN"/>
    <property type="match status" value="1"/>
</dbReference>
<keyword evidence="8" id="KW-1185">Reference proteome</keyword>
<keyword evidence="6" id="KW-0732">Signal</keyword>
<organism evidence="7 8">
    <name type="scientific">Candidatus Avelusimicrobium gallicola</name>
    <dbReference type="NCBI Taxonomy" id="2562704"/>
    <lineage>
        <taxon>Bacteria</taxon>
        <taxon>Pseudomonadati</taxon>
        <taxon>Elusimicrobiota</taxon>
        <taxon>Elusimicrobia</taxon>
        <taxon>Elusimicrobiales</taxon>
        <taxon>Elusimicrobiaceae</taxon>
        <taxon>Candidatus Avelusimicrobium</taxon>
    </lineage>
</organism>
<evidence type="ECO:0000256" key="4">
    <source>
        <dbReference type="ARBA" id="ARBA00022989"/>
    </source>
</evidence>
<evidence type="ECO:0000256" key="2">
    <source>
        <dbReference type="ARBA" id="ARBA00022519"/>
    </source>
</evidence>
<dbReference type="AlphaFoldDB" id="A0A1Y4DD29"/>
<dbReference type="EMBL" id="NFJD01000002">
    <property type="protein sequence ID" value="OUO56987.1"/>
    <property type="molecule type" value="Genomic_DNA"/>
</dbReference>
<dbReference type="InterPro" id="IPR026265">
    <property type="entry name" value="LptC"/>
</dbReference>
<dbReference type="Pfam" id="PF06835">
    <property type="entry name" value="LptC"/>
    <property type="match status" value="1"/>
</dbReference>
<feature type="chain" id="PRO_5012395835" evidence="6">
    <location>
        <begin position="25"/>
        <end position="179"/>
    </location>
</feature>
<evidence type="ECO:0000256" key="5">
    <source>
        <dbReference type="ARBA" id="ARBA00023136"/>
    </source>
</evidence>
<protein>
    <submittedName>
        <fullName evidence="7">LPS export ABC transporter periplasmic protein LptC</fullName>
    </submittedName>
</protein>
<name>A0A1Y4DD29_9BACT</name>
<dbReference type="Gene3D" id="2.60.450.10">
    <property type="entry name" value="Lipopolysaccharide (LPS) transport protein A like domain"/>
    <property type="match status" value="1"/>
</dbReference>
<dbReference type="PANTHER" id="PTHR37481:SF1">
    <property type="entry name" value="LIPOPOLYSACCHARIDE EXPORT SYSTEM PROTEIN LPTC"/>
    <property type="match status" value="1"/>
</dbReference>
<sequence length="179" mass="19885">MRKLFLLCLALTALAACDTSQEFAPDENAGMQVANKVSIFESQDNQKKWVLQAQSVDFSDMQTATLKNPELLLKENGKDSASVTGKTGSFDYLKKKVSIEGNAKIQSFAQQVVITADRFFYDVNKNRIWSDDKTVITRGGVKVTAREGVVTDSKLNNIEIKKQTTKLPTNTQELKNTSL</sequence>
<dbReference type="InterPro" id="IPR052363">
    <property type="entry name" value="LPS_export_LptC"/>
</dbReference>
<keyword evidence="5" id="KW-0472">Membrane</keyword>
<evidence type="ECO:0000256" key="1">
    <source>
        <dbReference type="ARBA" id="ARBA00022475"/>
    </source>
</evidence>
<dbReference type="PANTHER" id="PTHR37481">
    <property type="entry name" value="LIPOPOLYSACCHARIDE EXPORT SYSTEM PROTEIN LPTC"/>
    <property type="match status" value="1"/>
</dbReference>
<evidence type="ECO:0000256" key="6">
    <source>
        <dbReference type="SAM" id="SignalP"/>
    </source>
</evidence>
<accession>A0A1Y4DD29</accession>
<evidence type="ECO:0000313" key="7">
    <source>
        <dbReference type="EMBL" id="OUO56987.1"/>
    </source>
</evidence>
<keyword evidence="1" id="KW-1003">Cell membrane</keyword>
<gene>
    <name evidence="7" type="ORF">B5F75_03830</name>
</gene>
<evidence type="ECO:0000256" key="3">
    <source>
        <dbReference type="ARBA" id="ARBA00022692"/>
    </source>
</evidence>
<keyword evidence="2" id="KW-0997">Cell inner membrane</keyword>
<dbReference type="Proteomes" id="UP000196368">
    <property type="component" value="Unassembled WGS sequence"/>
</dbReference>
<dbReference type="RefSeq" id="WP_087288119.1">
    <property type="nucleotide sequence ID" value="NZ_NFJD01000002.1"/>
</dbReference>